<sequence>MKFYVATFWTGHAWADLHDDPRPFRAASSAADSALLAGKIMTRLRPAEVKAAPEGAA</sequence>
<dbReference type="RefSeq" id="WP_166436162.1">
    <property type="nucleotide sequence ID" value="NZ_CP035285.1"/>
</dbReference>
<dbReference type="EMBL" id="QUMX01000080">
    <property type="protein sequence ID" value="REG26920.1"/>
    <property type="molecule type" value="Genomic_DNA"/>
</dbReference>
<proteinExistence type="predicted"/>
<dbReference type="GeneID" id="51373228"/>
<accession>A0AAQ0KIU0</accession>
<dbReference type="Proteomes" id="UP000256794">
    <property type="component" value="Unassembled WGS sequence"/>
</dbReference>
<comment type="caution">
    <text evidence="1">The sequence shown here is derived from an EMBL/GenBank/DDBJ whole genome shotgun (WGS) entry which is preliminary data.</text>
</comment>
<evidence type="ECO:0000313" key="2">
    <source>
        <dbReference type="Proteomes" id="UP000256794"/>
    </source>
</evidence>
<keyword evidence="2" id="KW-1185">Reference proteome</keyword>
<evidence type="ECO:0000313" key="1">
    <source>
        <dbReference type="EMBL" id="REG26920.1"/>
    </source>
</evidence>
<dbReference type="AlphaFoldDB" id="A0AAQ0KIU0"/>
<protein>
    <submittedName>
        <fullName evidence="1">Uncharacterized protein</fullName>
    </submittedName>
</protein>
<gene>
    <name evidence="1" type="ORF">ATH84_10803</name>
</gene>
<name>A0AAQ0KIU0_PARVE</name>
<reference evidence="1 2" key="1">
    <citation type="submission" date="2018-08" db="EMBL/GenBank/DDBJ databases">
        <title>Genomic Encyclopedia of Archaeal and Bacterial Type Strains, Phase II (KMG-II): from individual species to whole genera.</title>
        <authorList>
            <person name="Goeker M."/>
        </authorList>
    </citation>
    <scope>NUCLEOTIDE SEQUENCE [LARGE SCALE GENOMIC DNA]</scope>
    <source>
        <strain evidence="1 2">DSM 582</strain>
    </source>
</reference>
<organism evidence="1 2">
    <name type="scientific">Paracoccus versutus</name>
    <name type="common">Thiobacillus versutus</name>
    <dbReference type="NCBI Taxonomy" id="34007"/>
    <lineage>
        <taxon>Bacteria</taxon>
        <taxon>Pseudomonadati</taxon>
        <taxon>Pseudomonadota</taxon>
        <taxon>Alphaproteobacteria</taxon>
        <taxon>Rhodobacterales</taxon>
        <taxon>Paracoccaceae</taxon>
        <taxon>Paracoccus</taxon>
    </lineage>
</organism>